<name>A0A6B4K4I0_CLOBO</name>
<reference evidence="1 2" key="1">
    <citation type="submission" date="2019-04" db="EMBL/GenBank/DDBJ databases">
        <title>Genome sequencing of Clostridium botulinum Groups I-IV and Clostridium butyricum.</title>
        <authorList>
            <person name="Brunt J."/>
            <person name="Van Vliet A.H.M."/>
            <person name="Stringer S.C."/>
            <person name="Carter A.T."/>
            <person name="Peck M.W."/>
        </authorList>
    </citation>
    <scope>NUCLEOTIDE SEQUENCE [LARGE SCALE GENOMIC DNA]</scope>
    <source>
        <strain evidence="1 2">IFR 18/054</strain>
    </source>
</reference>
<dbReference type="EMBL" id="SWND01000008">
    <property type="protein sequence ID" value="NFF02873.1"/>
    <property type="molecule type" value="Genomic_DNA"/>
</dbReference>
<comment type="caution">
    <text evidence="1">The sequence shown here is derived from an EMBL/GenBank/DDBJ whole genome shotgun (WGS) entry which is preliminary data.</text>
</comment>
<evidence type="ECO:0000313" key="1">
    <source>
        <dbReference type="EMBL" id="NFF02873.1"/>
    </source>
</evidence>
<dbReference type="AlphaFoldDB" id="A0A6B4K4I0"/>
<evidence type="ECO:0000313" key="2">
    <source>
        <dbReference type="Proteomes" id="UP000472521"/>
    </source>
</evidence>
<dbReference type="Proteomes" id="UP000472521">
    <property type="component" value="Unassembled WGS sequence"/>
</dbReference>
<sequence length="362" mass="42166">MKYYFKQIDKYENPIPLFFLCGVKYNEKNPDDDKRVVLKKYLESKGCFAIILEENFAPYASKNNKKLSYKDIGLNNLNDVEALACMAVDGVFIIHESHSTAAEIALFASNEVVTKKTFVLVPDQENSQMQHFSGFLSFGYKNLLPKCLIFNPVTEKYFINEDKIEIKTYFNDNKIGHNLGIGIDNFMKQAHEIKQLQIIKSEFNKDGSKVNSYYIDSKNKIRVSLNVELLRYYIIAVFSIREFRQKLYETTSFLEGVILCEKWFKEILLNTLQRNEHENILNYDCIFRISNIVNSRLDLRKAISFILYIFNAVGWIKINSASREGITICRKTSSLIGFKAIYEKYSCIIFNEEFTDFEGIEL</sequence>
<organism evidence="1 2">
    <name type="scientific">Clostridium botulinum</name>
    <dbReference type="NCBI Taxonomy" id="1491"/>
    <lineage>
        <taxon>Bacteria</taxon>
        <taxon>Bacillati</taxon>
        <taxon>Bacillota</taxon>
        <taxon>Clostridia</taxon>
        <taxon>Eubacteriales</taxon>
        <taxon>Clostridiaceae</taxon>
        <taxon>Clostridium</taxon>
    </lineage>
</organism>
<protein>
    <submittedName>
        <fullName evidence="1">Uncharacterized protein</fullName>
    </submittedName>
</protein>
<accession>A0A6B4K4I0</accession>
<gene>
    <name evidence="1" type="ORF">FCV25_14080</name>
</gene>
<proteinExistence type="predicted"/>